<dbReference type="OMA" id="CIENNMQ"/>
<organism evidence="2 3">
    <name type="scientific">Babesia bigemina</name>
    <dbReference type="NCBI Taxonomy" id="5866"/>
    <lineage>
        <taxon>Eukaryota</taxon>
        <taxon>Sar</taxon>
        <taxon>Alveolata</taxon>
        <taxon>Apicomplexa</taxon>
        <taxon>Aconoidasida</taxon>
        <taxon>Piroplasmida</taxon>
        <taxon>Babesiidae</taxon>
        <taxon>Babesia</taxon>
    </lineage>
</organism>
<keyword evidence="3" id="KW-1185">Reference proteome</keyword>
<accession>A0A061D269</accession>
<feature type="compositionally biased region" description="Polar residues" evidence="1">
    <location>
        <begin position="299"/>
        <end position="308"/>
    </location>
</feature>
<dbReference type="RefSeq" id="XP_012766393.1">
    <property type="nucleotide sequence ID" value="XM_012910939.1"/>
</dbReference>
<reference evidence="3" key="1">
    <citation type="journal article" date="2014" name="Nucleic Acids Res.">
        <title>The evolutionary dynamics of variant antigen genes in Babesia reveal a history of genomic innovation underlying host-parasite interaction.</title>
        <authorList>
            <person name="Jackson A.P."/>
            <person name="Otto T.D."/>
            <person name="Darby A."/>
            <person name="Ramaprasad A."/>
            <person name="Xia D."/>
            <person name="Echaide I.E."/>
            <person name="Farber M."/>
            <person name="Gahlot S."/>
            <person name="Gamble J."/>
            <person name="Gupta D."/>
            <person name="Gupta Y."/>
            <person name="Jackson L."/>
            <person name="Malandrin L."/>
            <person name="Malas T.B."/>
            <person name="Moussa E."/>
            <person name="Nair M."/>
            <person name="Reid A.J."/>
            <person name="Sanders M."/>
            <person name="Sharma J."/>
            <person name="Tracey A."/>
            <person name="Quail M.A."/>
            <person name="Weir W."/>
            <person name="Wastling J.M."/>
            <person name="Hall N."/>
            <person name="Willadsen P."/>
            <person name="Lingelbach K."/>
            <person name="Shiels B."/>
            <person name="Tait A."/>
            <person name="Berriman M."/>
            <person name="Allred D.R."/>
            <person name="Pain A."/>
        </authorList>
    </citation>
    <scope>NUCLEOTIDE SEQUENCE [LARGE SCALE GENOMIC DNA]</scope>
    <source>
        <strain evidence="3">Bond</strain>
    </source>
</reference>
<evidence type="ECO:0008006" key="4">
    <source>
        <dbReference type="Google" id="ProtNLM"/>
    </source>
</evidence>
<dbReference type="VEuPathDB" id="PiroplasmaDB:BBBOND_0105160"/>
<feature type="compositionally biased region" description="Basic and acidic residues" evidence="1">
    <location>
        <begin position="114"/>
        <end position="141"/>
    </location>
</feature>
<evidence type="ECO:0000313" key="3">
    <source>
        <dbReference type="Proteomes" id="UP000033188"/>
    </source>
</evidence>
<evidence type="ECO:0000313" key="2">
    <source>
        <dbReference type="EMBL" id="CDR94207.1"/>
    </source>
</evidence>
<dbReference type="EMBL" id="LK391707">
    <property type="protein sequence ID" value="CDR94207.1"/>
    <property type="molecule type" value="Genomic_DNA"/>
</dbReference>
<feature type="compositionally biased region" description="Basic residues" evidence="1">
    <location>
        <begin position="288"/>
        <end position="298"/>
    </location>
</feature>
<dbReference type="AlphaFoldDB" id="A0A061D269"/>
<feature type="region of interest" description="Disordered" evidence="1">
    <location>
        <begin position="111"/>
        <end position="141"/>
    </location>
</feature>
<feature type="region of interest" description="Disordered" evidence="1">
    <location>
        <begin position="283"/>
        <end position="308"/>
    </location>
</feature>
<proteinExistence type="predicted"/>
<dbReference type="KEGG" id="bbig:BBBOND_0105160"/>
<gene>
    <name evidence="2" type="ORF">BBBOND_0105160</name>
</gene>
<dbReference type="Proteomes" id="UP000033188">
    <property type="component" value="Chromosome 1"/>
</dbReference>
<dbReference type="OrthoDB" id="365702at2759"/>
<sequence>MRLKGSTTYSDGDSREIEDIFSEDVKDPSMYMIISSDEDEEEHMYESTCTPIKSTSVERRTNRDHDFLSAKVCRQYRLREELYQRDLKADAILSQINQFFEQSMASLVSAGAKTPDDVNTPKDHCEQTQENVRPTESKDAKTGDSIVVQDNCNLAVEIYRDIRKRKRKQNTKYYFNEDPVLGDTITDEVGTPSAVYIPCNRTKGHKRSSAQRTRSKFVNDDQIFDVTGQSNILTPKTLNDELEGKLNKRERSNNKTFKGTQEISVTVSHTDLSVQSSFDTVLQTTPRRSVKQHRRGKNNKSVTQQMGESSTDVRNICLKFVIIDENCSVIKDERLEKVIVRHDETIGNLAAKFGKLFDLDENKHRDIKIYVDGDLQPHDIAIGSEMLEIEDGMQVDIKFPQKNAGEGLVAVSKSTQETADDALSNVVGHVASNACATEPHDWVSRALFEDVIEID</sequence>
<dbReference type="GeneID" id="24562748"/>
<protein>
    <recommendedName>
        <fullName evidence="4">Rad60/SUMO-like domain-containing protein</fullName>
    </recommendedName>
</protein>
<evidence type="ECO:0000256" key="1">
    <source>
        <dbReference type="SAM" id="MobiDB-lite"/>
    </source>
</evidence>
<name>A0A061D269_BABBI</name>